<keyword evidence="3 8" id="KW-0540">Nuclease</keyword>
<evidence type="ECO:0000313" key="11">
    <source>
        <dbReference type="Proteomes" id="UP000239576"/>
    </source>
</evidence>
<dbReference type="InterPro" id="IPR002716">
    <property type="entry name" value="PIN_dom"/>
</dbReference>
<dbReference type="AlphaFoldDB" id="A0A2T1EGP3"/>
<feature type="domain" description="PIN" evidence="9">
    <location>
        <begin position="6"/>
        <end position="113"/>
    </location>
</feature>
<keyword evidence="2 8" id="KW-1277">Toxin-antitoxin system</keyword>
<proteinExistence type="inferred from homology"/>
<dbReference type="GO" id="GO:0004540">
    <property type="term" value="F:RNA nuclease activity"/>
    <property type="evidence" value="ECO:0007669"/>
    <property type="project" value="InterPro"/>
</dbReference>
<feature type="binding site" evidence="8">
    <location>
        <position position="8"/>
    </location>
    <ligand>
        <name>Mg(2+)</name>
        <dbReference type="ChEBI" id="CHEBI:18420"/>
    </ligand>
</feature>
<reference evidence="11" key="1">
    <citation type="submission" date="2018-02" db="EMBL/GenBank/DDBJ databases">
        <authorList>
            <person name="Moore K."/>
            <person name="Momper L."/>
        </authorList>
    </citation>
    <scope>NUCLEOTIDE SEQUENCE [LARGE SCALE GENOMIC DNA]</scope>
    <source>
        <strain evidence="11">ULC18</strain>
    </source>
</reference>
<organism evidence="10 11">
    <name type="scientific">Stenomitos frigidus ULC18</name>
    <dbReference type="NCBI Taxonomy" id="2107698"/>
    <lineage>
        <taxon>Bacteria</taxon>
        <taxon>Bacillati</taxon>
        <taxon>Cyanobacteriota</taxon>
        <taxon>Cyanophyceae</taxon>
        <taxon>Leptolyngbyales</taxon>
        <taxon>Leptolyngbyaceae</taxon>
        <taxon>Stenomitos</taxon>
    </lineage>
</organism>
<comment type="caution">
    <text evidence="10">The sequence shown here is derived from an EMBL/GenBank/DDBJ whole genome shotgun (WGS) entry which is preliminary data.</text>
</comment>
<comment type="cofactor">
    <cofactor evidence="1 8">
        <name>Mg(2+)</name>
        <dbReference type="ChEBI" id="CHEBI:18420"/>
    </cofactor>
</comment>
<feature type="binding site" evidence="8">
    <location>
        <position position="93"/>
    </location>
    <ligand>
        <name>Mg(2+)</name>
        <dbReference type="ChEBI" id="CHEBI:18420"/>
    </ligand>
</feature>
<dbReference type="GO" id="GO:0090729">
    <property type="term" value="F:toxin activity"/>
    <property type="evidence" value="ECO:0007669"/>
    <property type="project" value="UniProtKB-KW"/>
</dbReference>
<gene>
    <name evidence="8" type="primary">vapC</name>
    <name evidence="10" type="ORF">C7B82_06555</name>
</gene>
<dbReference type="InterPro" id="IPR022907">
    <property type="entry name" value="VapC_family"/>
</dbReference>
<evidence type="ECO:0000256" key="4">
    <source>
        <dbReference type="ARBA" id="ARBA00022723"/>
    </source>
</evidence>
<evidence type="ECO:0000256" key="8">
    <source>
        <dbReference type="HAMAP-Rule" id="MF_00265"/>
    </source>
</evidence>
<evidence type="ECO:0000313" key="10">
    <source>
        <dbReference type="EMBL" id="PSB31873.1"/>
    </source>
</evidence>
<dbReference type="HAMAP" id="MF_00265">
    <property type="entry name" value="VapC_Nob1"/>
    <property type="match status" value="1"/>
</dbReference>
<evidence type="ECO:0000256" key="7">
    <source>
        <dbReference type="ARBA" id="ARBA00038093"/>
    </source>
</evidence>
<dbReference type="InterPro" id="IPR050556">
    <property type="entry name" value="Type_II_TA_system_RNase"/>
</dbReference>
<sequence length="128" mass="14081">MPERLLLDTDVLIDYLRGNANAITYLENQSAHLQIAAITVAELYAGVRDGEERAKLDAFVSAFEIIPTTKEIALKGGLYRRDYGKSHGTGLADALIAATAELAQATFVTMNRKHFPMLPTVITPYQRS</sequence>
<evidence type="ECO:0000256" key="1">
    <source>
        <dbReference type="ARBA" id="ARBA00001946"/>
    </source>
</evidence>
<keyword evidence="11" id="KW-1185">Reference proteome</keyword>
<keyword evidence="6 8" id="KW-0460">Magnesium</keyword>
<evidence type="ECO:0000256" key="3">
    <source>
        <dbReference type="ARBA" id="ARBA00022722"/>
    </source>
</evidence>
<comment type="function">
    <text evidence="8">Toxic component of a toxin-antitoxin (TA) system. An RNase.</text>
</comment>
<dbReference type="RefSeq" id="WP_106255505.1">
    <property type="nucleotide sequence ID" value="NZ_CAWNSW010000125.1"/>
</dbReference>
<dbReference type="Proteomes" id="UP000239576">
    <property type="component" value="Unassembled WGS sequence"/>
</dbReference>
<evidence type="ECO:0000256" key="2">
    <source>
        <dbReference type="ARBA" id="ARBA00022649"/>
    </source>
</evidence>
<dbReference type="Gene3D" id="3.40.50.1010">
    <property type="entry name" value="5'-nuclease"/>
    <property type="match status" value="1"/>
</dbReference>
<dbReference type="EMBL" id="PVWK01000031">
    <property type="protein sequence ID" value="PSB31873.1"/>
    <property type="molecule type" value="Genomic_DNA"/>
</dbReference>
<dbReference type="OrthoDB" id="9796690at2"/>
<dbReference type="InterPro" id="IPR029060">
    <property type="entry name" value="PIN-like_dom_sf"/>
</dbReference>
<dbReference type="GO" id="GO:0016787">
    <property type="term" value="F:hydrolase activity"/>
    <property type="evidence" value="ECO:0007669"/>
    <property type="project" value="UniProtKB-KW"/>
</dbReference>
<dbReference type="Pfam" id="PF01850">
    <property type="entry name" value="PIN"/>
    <property type="match status" value="1"/>
</dbReference>
<keyword evidence="5 8" id="KW-0378">Hydrolase</keyword>
<protein>
    <recommendedName>
        <fullName evidence="8">Ribonuclease VapC</fullName>
        <shortName evidence="8">RNase VapC</shortName>
        <ecNumber evidence="8">3.1.-.-</ecNumber>
    </recommendedName>
    <alternativeName>
        <fullName evidence="8">Toxin VapC</fullName>
    </alternativeName>
</protein>
<keyword evidence="4 8" id="KW-0479">Metal-binding</keyword>
<accession>A0A2T1EGP3</accession>
<dbReference type="SUPFAM" id="SSF88723">
    <property type="entry name" value="PIN domain-like"/>
    <property type="match status" value="1"/>
</dbReference>
<comment type="similarity">
    <text evidence="7 8">Belongs to the PINc/VapC protein family.</text>
</comment>
<evidence type="ECO:0000259" key="9">
    <source>
        <dbReference type="Pfam" id="PF01850"/>
    </source>
</evidence>
<evidence type="ECO:0000256" key="6">
    <source>
        <dbReference type="ARBA" id="ARBA00022842"/>
    </source>
</evidence>
<evidence type="ECO:0000256" key="5">
    <source>
        <dbReference type="ARBA" id="ARBA00022801"/>
    </source>
</evidence>
<dbReference type="CDD" id="cd18741">
    <property type="entry name" value="PIN_VapC4-5_FitB-like"/>
    <property type="match status" value="1"/>
</dbReference>
<dbReference type="GO" id="GO:0000287">
    <property type="term" value="F:magnesium ion binding"/>
    <property type="evidence" value="ECO:0007669"/>
    <property type="project" value="UniProtKB-UniRule"/>
</dbReference>
<name>A0A2T1EGP3_9CYAN</name>
<dbReference type="PANTHER" id="PTHR33653">
    <property type="entry name" value="RIBONUCLEASE VAPC2"/>
    <property type="match status" value="1"/>
</dbReference>
<dbReference type="EC" id="3.1.-.-" evidence="8"/>
<dbReference type="PANTHER" id="PTHR33653:SF1">
    <property type="entry name" value="RIBONUCLEASE VAPC2"/>
    <property type="match status" value="1"/>
</dbReference>
<keyword evidence="8" id="KW-0800">Toxin</keyword>
<reference evidence="10 11" key="2">
    <citation type="submission" date="2018-03" db="EMBL/GenBank/DDBJ databases">
        <title>The ancient ancestry and fast evolution of plastids.</title>
        <authorList>
            <person name="Moore K.R."/>
            <person name="Magnabosco C."/>
            <person name="Momper L."/>
            <person name="Gold D.A."/>
            <person name="Bosak T."/>
            <person name="Fournier G.P."/>
        </authorList>
    </citation>
    <scope>NUCLEOTIDE SEQUENCE [LARGE SCALE GENOMIC DNA]</scope>
    <source>
        <strain evidence="10 11">ULC18</strain>
    </source>
</reference>